<dbReference type="AlphaFoldDB" id="A0A445MQX5"/>
<organism evidence="1">
    <name type="scientific">uncultured Desulfobacterium sp</name>
    <dbReference type="NCBI Taxonomy" id="201089"/>
    <lineage>
        <taxon>Bacteria</taxon>
        <taxon>Pseudomonadati</taxon>
        <taxon>Thermodesulfobacteriota</taxon>
        <taxon>Desulfobacteria</taxon>
        <taxon>Desulfobacterales</taxon>
        <taxon>Desulfobacteriaceae</taxon>
        <taxon>Desulfobacterium</taxon>
        <taxon>environmental samples</taxon>
    </lineage>
</organism>
<accession>A0A445MQX5</accession>
<proteinExistence type="predicted"/>
<gene>
    <name evidence="1" type="ORF">PITCH_A1070020</name>
</gene>
<sequence length="62" mass="6932">MDLKSAGRDSLIPPGGLDFMSYNSTFKSVYLCHANPYDDLARMACDNFHDPCNIHDNAHDNV</sequence>
<name>A0A445MQX5_9BACT</name>
<protein>
    <submittedName>
        <fullName evidence="1">Uncharacterized protein</fullName>
    </submittedName>
</protein>
<evidence type="ECO:0000313" key="1">
    <source>
        <dbReference type="EMBL" id="SPD71846.1"/>
    </source>
</evidence>
<reference evidence="1" key="1">
    <citation type="submission" date="2018-01" db="EMBL/GenBank/DDBJ databases">
        <authorList>
            <person name="Regsiter A."/>
            <person name="William W."/>
        </authorList>
    </citation>
    <scope>NUCLEOTIDE SEQUENCE</scope>
    <source>
        <strain evidence="1">TRIP AH-1</strain>
    </source>
</reference>
<dbReference type="EMBL" id="OJIN01000010">
    <property type="protein sequence ID" value="SPD71846.1"/>
    <property type="molecule type" value="Genomic_DNA"/>
</dbReference>